<proteinExistence type="predicted"/>
<dbReference type="Proteomes" id="UP000032180">
    <property type="component" value="Chromosome 12"/>
</dbReference>
<evidence type="ECO:0000313" key="3">
    <source>
        <dbReference type="Proteomes" id="UP000032180"/>
    </source>
</evidence>
<keyword evidence="3" id="KW-1185">Reference proteome</keyword>
<feature type="region of interest" description="Disordered" evidence="1">
    <location>
        <begin position="79"/>
        <end position="153"/>
    </location>
</feature>
<dbReference type="AlphaFoldDB" id="A0A0D9XZU8"/>
<feature type="region of interest" description="Disordered" evidence="1">
    <location>
        <begin position="35"/>
        <end position="67"/>
    </location>
</feature>
<accession>A0A0D9XZU8</accession>
<reference evidence="2" key="3">
    <citation type="submission" date="2015-04" db="UniProtKB">
        <authorList>
            <consortium name="EnsemblPlants"/>
        </authorList>
    </citation>
    <scope>IDENTIFICATION</scope>
</reference>
<sequence length="235" mass="25132">MFRVTKTVARSGACVASPPVLPRRLRHHPFLLQAEEEDSSDEEEISIQPPVTVGPSVSPPAMSRPPSLRRRVAFPCCGRIMPSSPAPPPPGHTEVGMRGAGPPAPPPPGRAEAGTSEARPPASPPPGRAEAGTRGVVRGHWPPGRQAGRWHGGAPARAWPMRVLHTSSISIPPTTAKNYYGEPDGNEKNGINDCQGVIMKLISVQTFCRLQCLKPLHRSYLQSNTGCILKSLVPQ</sequence>
<feature type="compositionally biased region" description="Low complexity" evidence="1">
    <location>
        <begin position="110"/>
        <end position="120"/>
    </location>
</feature>
<dbReference type="HOGENOM" id="CLU_1181701_0_0_1"/>
<organism evidence="2 3">
    <name type="scientific">Leersia perrieri</name>
    <dbReference type="NCBI Taxonomy" id="77586"/>
    <lineage>
        <taxon>Eukaryota</taxon>
        <taxon>Viridiplantae</taxon>
        <taxon>Streptophyta</taxon>
        <taxon>Embryophyta</taxon>
        <taxon>Tracheophyta</taxon>
        <taxon>Spermatophyta</taxon>
        <taxon>Magnoliopsida</taxon>
        <taxon>Liliopsida</taxon>
        <taxon>Poales</taxon>
        <taxon>Poaceae</taxon>
        <taxon>BOP clade</taxon>
        <taxon>Oryzoideae</taxon>
        <taxon>Oryzeae</taxon>
        <taxon>Oryzinae</taxon>
        <taxon>Leersia</taxon>
    </lineage>
</organism>
<reference evidence="2 3" key="1">
    <citation type="submission" date="2012-08" db="EMBL/GenBank/DDBJ databases">
        <title>Oryza genome evolution.</title>
        <authorList>
            <person name="Wing R.A."/>
        </authorList>
    </citation>
    <scope>NUCLEOTIDE SEQUENCE</scope>
</reference>
<evidence type="ECO:0000313" key="2">
    <source>
        <dbReference type="EnsemblPlants" id="LPERR12G11550.1"/>
    </source>
</evidence>
<evidence type="ECO:0000256" key="1">
    <source>
        <dbReference type="SAM" id="MobiDB-lite"/>
    </source>
</evidence>
<protein>
    <submittedName>
        <fullName evidence="2">Uncharacterized protein</fullName>
    </submittedName>
</protein>
<dbReference type="Gramene" id="LPERR12G11550.1">
    <property type="protein sequence ID" value="LPERR12G11550.1"/>
    <property type="gene ID" value="LPERR12G11550"/>
</dbReference>
<name>A0A0D9XZU8_9ORYZ</name>
<feature type="compositionally biased region" description="Acidic residues" evidence="1">
    <location>
        <begin position="35"/>
        <end position="45"/>
    </location>
</feature>
<dbReference type="EnsemblPlants" id="LPERR12G11550.1">
    <property type="protein sequence ID" value="LPERR12G11550.1"/>
    <property type="gene ID" value="LPERR12G11550"/>
</dbReference>
<feature type="compositionally biased region" description="Low complexity" evidence="1">
    <location>
        <begin position="46"/>
        <end position="60"/>
    </location>
</feature>
<reference evidence="3" key="2">
    <citation type="submission" date="2013-12" db="EMBL/GenBank/DDBJ databases">
        <authorList>
            <person name="Yu Y."/>
            <person name="Lee S."/>
            <person name="de Baynast K."/>
            <person name="Wissotski M."/>
            <person name="Liu L."/>
            <person name="Talag J."/>
            <person name="Goicoechea J."/>
            <person name="Angelova A."/>
            <person name="Jetty R."/>
            <person name="Kudrna D."/>
            <person name="Golser W."/>
            <person name="Rivera L."/>
            <person name="Zhang J."/>
            <person name="Wing R."/>
        </authorList>
    </citation>
    <scope>NUCLEOTIDE SEQUENCE</scope>
</reference>